<reference evidence="3 4" key="1">
    <citation type="submission" date="2019-07" db="EMBL/GenBank/DDBJ databases">
        <authorList>
            <person name="Kim J."/>
        </authorList>
    </citation>
    <scope>NUCLEOTIDE SEQUENCE [LARGE SCALE GENOMIC DNA]</scope>
    <source>
        <strain evidence="3 4">JC52</strain>
    </source>
</reference>
<evidence type="ECO:0000259" key="2">
    <source>
        <dbReference type="PROSITE" id="PS51186"/>
    </source>
</evidence>
<dbReference type="Proteomes" id="UP000317036">
    <property type="component" value="Unassembled WGS sequence"/>
</dbReference>
<evidence type="ECO:0000313" key="4">
    <source>
        <dbReference type="Proteomes" id="UP000317036"/>
    </source>
</evidence>
<dbReference type="PROSITE" id="PS51186">
    <property type="entry name" value="GNAT"/>
    <property type="match status" value="1"/>
</dbReference>
<keyword evidence="4" id="KW-1185">Reference proteome</keyword>
<dbReference type="PANTHER" id="PTHR13947:SF37">
    <property type="entry name" value="LD18367P"/>
    <property type="match status" value="1"/>
</dbReference>
<dbReference type="InterPro" id="IPR000182">
    <property type="entry name" value="GNAT_dom"/>
</dbReference>
<dbReference type="EMBL" id="VNJI01000004">
    <property type="protein sequence ID" value="TVY11071.1"/>
    <property type="molecule type" value="Genomic_DNA"/>
</dbReference>
<feature type="domain" description="N-acetyltransferase" evidence="2">
    <location>
        <begin position="1"/>
        <end position="160"/>
    </location>
</feature>
<evidence type="ECO:0000313" key="3">
    <source>
        <dbReference type="EMBL" id="TVY11071.1"/>
    </source>
</evidence>
<evidence type="ECO:0000256" key="1">
    <source>
        <dbReference type="ARBA" id="ARBA00022679"/>
    </source>
</evidence>
<dbReference type="InterPro" id="IPR016181">
    <property type="entry name" value="Acyl_CoA_acyltransferase"/>
</dbReference>
<protein>
    <submittedName>
        <fullName evidence="3">GNAT family N-acetyltransferase</fullName>
    </submittedName>
</protein>
<dbReference type="PANTHER" id="PTHR13947">
    <property type="entry name" value="GNAT FAMILY N-ACETYLTRANSFERASE"/>
    <property type="match status" value="1"/>
</dbReference>
<accession>A0A559KG16</accession>
<dbReference type="SUPFAM" id="SSF55729">
    <property type="entry name" value="Acyl-CoA N-acyltransferases (Nat)"/>
    <property type="match status" value="1"/>
</dbReference>
<dbReference type="Gene3D" id="3.40.630.30">
    <property type="match status" value="1"/>
</dbReference>
<keyword evidence="1 3" id="KW-0808">Transferase</keyword>
<organism evidence="3 4">
    <name type="scientific">Paenibacillus cremeus</name>
    <dbReference type="NCBI Taxonomy" id="2163881"/>
    <lineage>
        <taxon>Bacteria</taxon>
        <taxon>Bacillati</taxon>
        <taxon>Bacillota</taxon>
        <taxon>Bacilli</taxon>
        <taxon>Bacillales</taxon>
        <taxon>Paenibacillaceae</taxon>
        <taxon>Paenibacillus</taxon>
    </lineage>
</organism>
<dbReference type="InterPro" id="IPR050769">
    <property type="entry name" value="NAT_camello-type"/>
</dbReference>
<dbReference type="Pfam" id="PF13508">
    <property type="entry name" value="Acetyltransf_7"/>
    <property type="match status" value="1"/>
</dbReference>
<dbReference type="OrthoDB" id="5419426at2"/>
<proteinExistence type="predicted"/>
<dbReference type="CDD" id="cd04301">
    <property type="entry name" value="NAT_SF"/>
    <property type="match status" value="1"/>
</dbReference>
<dbReference type="RefSeq" id="WP_144843693.1">
    <property type="nucleotide sequence ID" value="NZ_VNJI01000004.1"/>
</dbReference>
<comment type="caution">
    <text evidence="3">The sequence shown here is derived from an EMBL/GenBank/DDBJ whole genome shotgun (WGS) entry which is preliminary data.</text>
</comment>
<sequence length="160" mass="18209">MIIRKIRSEDNSTIEAIIRNCLIEFGGNRAGLAWEDESLSRLSDYYNHEGRAYWVAFDESGKMLGGCGIAEFGFPEDKICELQKMYLITEARGTGTAAELLQTALLFAKQHYKACYLETLQNMQAANRFYVKHGFQLLDAPLAGSDHFACDAWYIREFNE</sequence>
<dbReference type="AlphaFoldDB" id="A0A559KG16"/>
<name>A0A559KG16_9BACL</name>
<gene>
    <name evidence="3" type="ORF">FPZ49_04275</name>
</gene>
<dbReference type="GO" id="GO:0008080">
    <property type="term" value="F:N-acetyltransferase activity"/>
    <property type="evidence" value="ECO:0007669"/>
    <property type="project" value="InterPro"/>
</dbReference>